<sequence>MIQRVVGAALAALLLISCSKDGQPPESAAVVGAVEEASMSLDFQASSMLNPGPTGQPAPVRVRIYELKNTAGFTRADYFALAERAQATLGADLIDQDEVLLQPGEQLTVRRSLAPATRHVGLVVGYREIDQAQWRTVLDVAPRQTSNYQISLAARAIGSATSAPSRPAP</sequence>
<dbReference type="NCBIfam" id="TIGR03352">
    <property type="entry name" value="VI_chp_3"/>
    <property type="match status" value="1"/>
</dbReference>
<accession>A0ABR9A9Z6</accession>
<dbReference type="RefSeq" id="WP_191944730.1">
    <property type="nucleotide sequence ID" value="NZ_JACYNP010000006.1"/>
</dbReference>
<organism evidence="1 2">
    <name type="scientific">Pseudomonas lutea</name>
    <dbReference type="NCBI Taxonomy" id="243924"/>
    <lineage>
        <taxon>Bacteria</taxon>
        <taxon>Pseudomonadati</taxon>
        <taxon>Pseudomonadota</taxon>
        <taxon>Gammaproteobacteria</taxon>
        <taxon>Pseudomonadales</taxon>
        <taxon>Pseudomonadaceae</taxon>
        <taxon>Pseudomonas</taxon>
    </lineage>
</organism>
<dbReference type="PROSITE" id="PS51257">
    <property type="entry name" value="PROKAR_LIPOPROTEIN"/>
    <property type="match status" value="1"/>
</dbReference>
<dbReference type="PANTHER" id="PTHR37625">
    <property type="entry name" value="OUTER MEMBRANE LIPOPROTEIN-RELATED"/>
    <property type="match status" value="1"/>
</dbReference>
<dbReference type="Gene3D" id="2.60.40.4150">
    <property type="entry name" value="Type VI secretion system, lipoprotein SciN"/>
    <property type="match status" value="1"/>
</dbReference>
<keyword evidence="2" id="KW-1185">Reference proteome</keyword>
<proteinExistence type="predicted"/>
<dbReference type="Proteomes" id="UP000625247">
    <property type="component" value="Unassembled WGS sequence"/>
</dbReference>
<evidence type="ECO:0000313" key="2">
    <source>
        <dbReference type="Proteomes" id="UP000625247"/>
    </source>
</evidence>
<protein>
    <submittedName>
        <fullName evidence="1">Type VI secretion system lipoprotein TssJ</fullName>
    </submittedName>
</protein>
<dbReference type="InterPro" id="IPR038706">
    <property type="entry name" value="Type_VI_SciN-like_sf"/>
</dbReference>
<name>A0ABR9A9Z6_9PSED</name>
<reference evidence="1 2" key="1">
    <citation type="journal article" date="2020" name="FEMS Microbiol. Ecol.">
        <title>Temporal dynamics of bacterial communities during seed development and maturation.</title>
        <authorList>
            <person name="Chesneau G."/>
            <person name="Torres-Cortes G."/>
            <person name="Briand M."/>
            <person name="Darrasse A."/>
            <person name="Preveaux A."/>
            <person name="Marais C."/>
            <person name="Jacques M.A."/>
            <person name="Shade A."/>
            <person name="Barret M."/>
        </authorList>
    </citation>
    <scope>NUCLEOTIDE SEQUENCE [LARGE SCALE GENOMIC DNA]</scope>
    <source>
        <strain evidence="1 2">CFBP13723</strain>
    </source>
</reference>
<dbReference type="EMBL" id="JACYNP010000006">
    <property type="protein sequence ID" value="MBD8122571.1"/>
    <property type="molecule type" value="Genomic_DNA"/>
</dbReference>
<dbReference type="Pfam" id="PF12790">
    <property type="entry name" value="T6SS-SciN"/>
    <property type="match status" value="1"/>
</dbReference>
<gene>
    <name evidence="1" type="primary">tssJ</name>
    <name evidence="1" type="ORF">IFT62_15210</name>
</gene>
<evidence type="ECO:0000313" key="1">
    <source>
        <dbReference type="EMBL" id="MBD8122571.1"/>
    </source>
</evidence>
<dbReference type="PANTHER" id="PTHR37625:SF4">
    <property type="entry name" value="OUTER MEMBRANE LIPOPROTEIN"/>
    <property type="match status" value="1"/>
</dbReference>
<keyword evidence="1" id="KW-0449">Lipoprotein</keyword>
<comment type="caution">
    <text evidence="1">The sequence shown here is derived from an EMBL/GenBank/DDBJ whole genome shotgun (WGS) entry which is preliminary data.</text>
</comment>
<dbReference type="InterPro" id="IPR017734">
    <property type="entry name" value="T6SS_SciN"/>
</dbReference>